<feature type="transmembrane region" description="Helical" evidence="8">
    <location>
        <begin position="258"/>
        <end position="277"/>
    </location>
</feature>
<gene>
    <name evidence="10" type="ORF">NMN56_004745</name>
</gene>
<dbReference type="PROSITE" id="PS50850">
    <property type="entry name" value="MFS"/>
    <property type="match status" value="1"/>
</dbReference>
<comment type="caution">
    <text evidence="10">The sequence shown here is derived from an EMBL/GenBank/DDBJ whole genome shotgun (WGS) entry which is preliminary data.</text>
</comment>
<dbReference type="EMBL" id="JANCPR020000004">
    <property type="protein sequence ID" value="MDJ1131274.1"/>
    <property type="molecule type" value="Genomic_DNA"/>
</dbReference>
<feature type="transmembrane region" description="Helical" evidence="8">
    <location>
        <begin position="84"/>
        <end position="105"/>
    </location>
</feature>
<feature type="compositionally biased region" description="Basic and acidic residues" evidence="7">
    <location>
        <begin position="491"/>
        <end position="504"/>
    </location>
</feature>
<evidence type="ECO:0000256" key="3">
    <source>
        <dbReference type="ARBA" id="ARBA00022475"/>
    </source>
</evidence>
<sequence>MVVLTAGAYLPSPLYPDYQRLFGYDDLVMTLLFATFALVSGPALLLCGPAADVVGHRPVLRLSVLLAAVGSCCFALATSPAWLFAGRVGQALALGAATGAAQALITRHRGASARVGGPLLASLAFAAGTAAGPAVSGLLARYAPGPLVTPYLLHLVLLAWVWIRLHRTVPAPAPTATGTGSATGSPTRTGSASRTGAGTGAEAARQRWRPARPHIPSAVRTLFLVAGLNGFLAWAVVGIYLALVPALLGRAPHGDNPAVSGGVLGAVLVWSMLAQLVSARRTARTAQCLGVAALIASLLLLAATGATSLPATLGSALLAGTGHGLAFSGAARAVDARTPPGQRAGIGSALYLLFYLGSGVPAVAVGLMTTWMPLTSAVTRLSWAGAALGAVALLATLRLTAAARGGGGQRPPSATRVQSWMLQGHRATRTAGPFPAVRPRARARTATPVAPAPAPARPTARSTTPALGPSGPPDPAGLSAPFHTHRLPPPELRDPAEPVHRTAVRDTGSPHAERAQQTEADALGRFRSLS</sequence>
<protein>
    <submittedName>
        <fullName evidence="10">MFS transporter</fullName>
    </submittedName>
</protein>
<organism evidence="10 11">
    <name type="scientific">Streptomyces iconiensis</name>
    <dbReference type="NCBI Taxonomy" id="1384038"/>
    <lineage>
        <taxon>Bacteria</taxon>
        <taxon>Bacillati</taxon>
        <taxon>Actinomycetota</taxon>
        <taxon>Actinomycetes</taxon>
        <taxon>Kitasatosporales</taxon>
        <taxon>Streptomycetaceae</taxon>
        <taxon>Streptomyces</taxon>
    </lineage>
</organism>
<feature type="transmembrane region" description="Helical" evidence="8">
    <location>
        <begin position="117"/>
        <end position="139"/>
    </location>
</feature>
<evidence type="ECO:0000256" key="8">
    <source>
        <dbReference type="SAM" id="Phobius"/>
    </source>
</evidence>
<keyword evidence="4 8" id="KW-0812">Transmembrane</keyword>
<evidence type="ECO:0000256" key="4">
    <source>
        <dbReference type="ARBA" id="ARBA00022692"/>
    </source>
</evidence>
<proteinExistence type="predicted"/>
<feature type="compositionally biased region" description="Low complexity" evidence="7">
    <location>
        <begin position="174"/>
        <end position="203"/>
    </location>
</feature>
<dbReference type="SUPFAM" id="SSF103473">
    <property type="entry name" value="MFS general substrate transporter"/>
    <property type="match status" value="1"/>
</dbReference>
<keyword evidence="11" id="KW-1185">Reference proteome</keyword>
<dbReference type="CDD" id="cd06174">
    <property type="entry name" value="MFS"/>
    <property type="match status" value="1"/>
</dbReference>
<feature type="region of interest" description="Disordered" evidence="7">
    <location>
        <begin position="173"/>
        <end position="207"/>
    </location>
</feature>
<dbReference type="InterPro" id="IPR020846">
    <property type="entry name" value="MFS_dom"/>
</dbReference>
<feature type="compositionally biased region" description="Low complexity" evidence="7">
    <location>
        <begin position="457"/>
        <end position="466"/>
    </location>
</feature>
<dbReference type="RefSeq" id="WP_274039103.1">
    <property type="nucleotide sequence ID" value="NZ_JANCPR020000004.1"/>
</dbReference>
<reference evidence="10 11" key="1">
    <citation type="submission" date="2023-05" db="EMBL/GenBank/DDBJ databases">
        <title>Streptantibioticus silvisoli sp. nov., acidotolerant actinomycetes 1 from pine litter.</title>
        <authorList>
            <person name="Swiecimska M."/>
            <person name="Golinska P."/>
            <person name="Sangal V."/>
            <person name="Wachnowicz B."/>
            <person name="Goodfellow M."/>
        </authorList>
    </citation>
    <scope>NUCLEOTIDE SEQUENCE [LARGE SCALE GENOMIC DNA]</scope>
    <source>
        <strain evidence="10 11">DSM 42109</strain>
    </source>
</reference>
<evidence type="ECO:0000259" key="9">
    <source>
        <dbReference type="PROSITE" id="PS50850"/>
    </source>
</evidence>
<evidence type="ECO:0000256" key="2">
    <source>
        <dbReference type="ARBA" id="ARBA00022448"/>
    </source>
</evidence>
<evidence type="ECO:0000313" key="10">
    <source>
        <dbReference type="EMBL" id="MDJ1131274.1"/>
    </source>
</evidence>
<name>A0ABT6ZR73_9ACTN</name>
<evidence type="ECO:0000256" key="6">
    <source>
        <dbReference type="ARBA" id="ARBA00023136"/>
    </source>
</evidence>
<dbReference type="Proteomes" id="UP001214441">
    <property type="component" value="Unassembled WGS sequence"/>
</dbReference>
<feature type="transmembrane region" description="Helical" evidence="8">
    <location>
        <begin position="222"/>
        <end position="246"/>
    </location>
</feature>
<dbReference type="InterPro" id="IPR036259">
    <property type="entry name" value="MFS_trans_sf"/>
</dbReference>
<evidence type="ECO:0000256" key="1">
    <source>
        <dbReference type="ARBA" id="ARBA00004651"/>
    </source>
</evidence>
<keyword evidence="5 8" id="KW-1133">Transmembrane helix</keyword>
<dbReference type="PANTHER" id="PTHR23517">
    <property type="entry name" value="RESISTANCE PROTEIN MDTM, PUTATIVE-RELATED-RELATED"/>
    <property type="match status" value="1"/>
</dbReference>
<keyword evidence="6 8" id="KW-0472">Membrane</keyword>
<keyword evidence="2" id="KW-0813">Transport</keyword>
<dbReference type="Gene3D" id="1.20.1250.20">
    <property type="entry name" value="MFS general substrate transporter like domains"/>
    <property type="match status" value="1"/>
</dbReference>
<feature type="transmembrane region" description="Helical" evidence="8">
    <location>
        <begin position="346"/>
        <end position="369"/>
    </location>
</feature>
<feature type="transmembrane region" description="Helical" evidence="8">
    <location>
        <begin position="145"/>
        <end position="163"/>
    </location>
</feature>
<feature type="transmembrane region" description="Helical" evidence="8">
    <location>
        <begin position="289"/>
        <end position="309"/>
    </location>
</feature>
<feature type="region of interest" description="Disordered" evidence="7">
    <location>
        <begin position="439"/>
        <end position="530"/>
    </location>
</feature>
<feature type="transmembrane region" description="Helical" evidence="8">
    <location>
        <begin position="27"/>
        <end position="47"/>
    </location>
</feature>
<feature type="transmembrane region" description="Helical" evidence="8">
    <location>
        <begin position="381"/>
        <end position="401"/>
    </location>
</feature>
<evidence type="ECO:0000256" key="7">
    <source>
        <dbReference type="SAM" id="MobiDB-lite"/>
    </source>
</evidence>
<comment type="subcellular location">
    <subcellularLocation>
        <location evidence="1">Cell membrane</location>
        <topology evidence="1">Multi-pass membrane protein</topology>
    </subcellularLocation>
</comment>
<accession>A0ABT6ZR73</accession>
<dbReference type="InterPro" id="IPR011701">
    <property type="entry name" value="MFS"/>
</dbReference>
<keyword evidence="3" id="KW-1003">Cell membrane</keyword>
<evidence type="ECO:0000313" key="11">
    <source>
        <dbReference type="Proteomes" id="UP001214441"/>
    </source>
</evidence>
<feature type="domain" description="Major facilitator superfamily (MFS) profile" evidence="9">
    <location>
        <begin position="1"/>
        <end position="404"/>
    </location>
</feature>
<dbReference type="Pfam" id="PF07690">
    <property type="entry name" value="MFS_1"/>
    <property type="match status" value="1"/>
</dbReference>
<dbReference type="InterPro" id="IPR050171">
    <property type="entry name" value="MFS_Transporters"/>
</dbReference>
<feature type="transmembrane region" description="Helical" evidence="8">
    <location>
        <begin position="59"/>
        <end position="78"/>
    </location>
</feature>
<evidence type="ECO:0000256" key="5">
    <source>
        <dbReference type="ARBA" id="ARBA00022989"/>
    </source>
</evidence>